<feature type="chain" id="PRO_5046336916" description="Secreted protein" evidence="1">
    <location>
        <begin position="20"/>
        <end position="84"/>
    </location>
</feature>
<proteinExistence type="predicted"/>
<evidence type="ECO:0000313" key="2">
    <source>
        <dbReference type="EMBL" id="GAT50115.1"/>
    </source>
</evidence>
<accession>A0ABQ0LGF5</accession>
<sequence>MRRTAIGALLHHLFFGSSSSSTAARPRTADAGIAGHAHDAEGCRVVVEVEDVACVELDSEDGARNSAVVARAIPGCDSSTCLSP</sequence>
<organism evidence="2 3">
    <name type="scientific">Mycena chlorophos</name>
    <name type="common">Agaric fungus</name>
    <name type="synonym">Agaricus chlorophos</name>
    <dbReference type="NCBI Taxonomy" id="658473"/>
    <lineage>
        <taxon>Eukaryota</taxon>
        <taxon>Fungi</taxon>
        <taxon>Dikarya</taxon>
        <taxon>Basidiomycota</taxon>
        <taxon>Agaricomycotina</taxon>
        <taxon>Agaricomycetes</taxon>
        <taxon>Agaricomycetidae</taxon>
        <taxon>Agaricales</taxon>
        <taxon>Marasmiineae</taxon>
        <taxon>Mycenaceae</taxon>
        <taxon>Mycena</taxon>
    </lineage>
</organism>
<keyword evidence="1" id="KW-0732">Signal</keyword>
<dbReference type="EMBL" id="DF846267">
    <property type="protein sequence ID" value="GAT50115.1"/>
    <property type="molecule type" value="Genomic_DNA"/>
</dbReference>
<dbReference type="Proteomes" id="UP000815677">
    <property type="component" value="Unassembled WGS sequence"/>
</dbReference>
<evidence type="ECO:0000313" key="3">
    <source>
        <dbReference type="Proteomes" id="UP000815677"/>
    </source>
</evidence>
<protein>
    <recommendedName>
        <fullName evidence="4">Secreted protein</fullName>
    </recommendedName>
</protein>
<feature type="signal peptide" evidence="1">
    <location>
        <begin position="1"/>
        <end position="19"/>
    </location>
</feature>
<reference evidence="2" key="1">
    <citation type="submission" date="2014-09" db="EMBL/GenBank/DDBJ databases">
        <title>Genome sequence of the luminous mushroom Mycena chlorophos for searching fungal bioluminescence genes.</title>
        <authorList>
            <person name="Tanaka Y."/>
            <person name="Kasuga D."/>
            <person name="Oba Y."/>
            <person name="Hase S."/>
            <person name="Sato K."/>
            <person name="Oba Y."/>
            <person name="Sakakibara Y."/>
        </authorList>
    </citation>
    <scope>NUCLEOTIDE SEQUENCE</scope>
</reference>
<evidence type="ECO:0000256" key="1">
    <source>
        <dbReference type="SAM" id="SignalP"/>
    </source>
</evidence>
<name>A0ABQ0LGF5_MYCCL</name>
<gene>
    <name evidence="2" type="ORF">MCHLO_07390</name>
</gene>
<keyword evidence="3" id="KW-1185">Reference proteome</keyword>
<evidence type="ECO:0008006" key="4">
    <source>
        <dbReference type="Google" id="ProtNLM"/>
    </source>
</evidence>